<protein>
    <submittedName>
        <fullName evidence="1">Uncharacterized protein</fullName>
    </submittedName>
</protein>
<sequence length="169" mass="20282">MEVTYTNFDSHDDLIATYNKIKDIVEPHKRKYDKEMDDKMIKKIQTEFPQFFKSFYYVVQHMVYNGQASTSAFQKYLQKIKIAHFKNAEEFHDAISTYLTLVYVENNPRNRGRLAAEFKKEAFRQLQDDHKKFLDDYDQAEKIQEQNKKDILQKRKQRIYDTLSGSDLS</sequence>
<organism evidence="1">
    <name type="scientific">Abalone asfa-like virus</name>
    <dbReference type="NCBI Taxonomy" id="2839893"/>
    <lineage>
        <taxon>Viruses</taxon>
        <taxon>Varidnaviria</taxon>
        <taxon>Bamfordvirae</taxon>
        <taxon>Nucleocytoviricota</taxon>
        <taxon>Pokkesviricetes</taxon>
        <taxon>Asfuvirales</taxon>
        <taxon>Asfarviridae</taxon>
    </lineage>
</organism>
<reference evidence="1" key="1">
    <citation type="journal article" date="2020" name="Sci. Rep.">
        <title>A novel Asfarvirus-like virus identified as a potential cause of mass mortality of abalone.</title>
        <authorList>
            <person name="Matsuyama T."/>
            <person name="Takano T."/>
            <person name="Nishiki I."/>
            <person name="Fujiwara A."/>
            <person name="Kiryu I."/>
            <person name="Inada M."/>
            <person name="Sakai T."/>
            <person name="Terashima S."/>
            <person name="Matsuura Y."/>
            <person name="Isowa K."/>
            <person name="Nakayasu C."/>
        </authorList>
    </citation>
    <scope>NUCLEOTIDE SEQUENCE</scope>
</reference>
<accession>A0A5K7XZD4</accession>
<name>A0A5K7XZD4_9VIRU</name>
<dbReference type="EMBL" id="LC506465">
    <property type="protein sequence ID" value="BBO54100.1"/>
    <property type="molecule type" value="Genomic_DNA"/>
</dbReference>
<evidence type="ECO:0000313" key="1">
    <source>
        <dbReference type="EMBL" id="BBO54100.1"/>
    </source>
</evidence>
<proteinExistence type="predicted"/>